<evidence type="ECO:0000313" key="1">
    <source>
        <dbReference type="EMBL" id="RYC66309.1"/>
    </source>
</evidence>
<evidence type="ECO:0000313" key="2">
    <source>
        <dbReference type="Proteomes" id="UP000290407"/>
    </source>
</evidence>
<dbReference type="EMBL" id="SBLB01000016">
    <property type="protein sequence ID" value="RYC66309.1"/>
    <property type="molecule type" value="Genomic_DNA"/>
</dbReference>
<name>A0A4Q2UHV0_9BACT</name>
<dbReference type="Proteomes" id="UP000290407">
    <property type="component" value="Unassembled WGS sequence"/>
</dbReference>
<proteinExistence type="predicted"/>
<dbReference type="AlphaFoldDB" id="A0A4Q2UHV0"/>
<keyword evidence="2" id="KW-1185">Reference proteome</keyword>
<reference evidence="1 2" key="1">
    <citation type="submission" date="2019-01" db="EMBL/GenBank/DDBJ databases">
        <title>Spirosoma flava sp. nov., a propanil-degrading bacterium isolated from herbicide-contaminated soil.</title>
        <authorList>
            <person name="Zhang L."/>
            <person name="Jiang J.-D."/>
        </authorList>
    </citation>
    <scope>NUCLEOTIDE SEQUENCE [LARGE SCALE GENOMIC DNA]</scope>
    <source>
        <strain evidence="1 2">TY50</strain>
    </source>
</reference>
<sequence>MKDWRNVAIPERMKALPRDRRGFPVPHIVLRDAQGVPRFQINNDTVVEACIAGGLCTICGQSMPADDQWLVGGPLSAFHPQGMYIDAPTHYDCLHYALQVCPYLAVSKYMRRLDPRTVNPQDLPEHVLFADPTQSDERVPFFVAVQVRGYTVLRPRLGQRYLRPLRPYVDVQYWNDGQRLTQAYALKLLRDHEVFH</sequence>
<gene>
    <name evidence="1" type="ORF">EQG79_29995</name>
</gene>
<dbReference type="RefSeq" id="WP_129606821.1">
    <property type="nucleotide sequence ID" value="NZ_SBLB01000016.1"/>
</dbReference>
<accession>A0A4Q2UHV0</accession>
<organism evidence="1 2">
    <name type="scientific">Spirosoma sordidisoli</name>
    <dbReference type="NCBI Taxonomy" id="2502893"/>
    <lineage>
        <taxon>Bacteria</taxon>
        <taxon>Pseudomonadati</taxon>
        <taxon>Bacteroidota</taxon>
        <taxon>Cytophagia</taxon>
        <taxon>Cytophagales</taxon>
        <taxon>Cytophagaceae</taxon>
        <taxon>Spirosoma</taxon>
    </lineage>
</organism>
<comment type="caution">
    <text evidence="1">The sequence shown here is derived from an EMBL/GenBank/DDBJ whole genome shotgun (WGS) entry which is preliminary data.</text>
</comment>
<protein>
    <submittedName>
        <fullName evidence="1">Uncharacterized protein</fullName>
    </submittedName>
</protein>